<evidence type="ECO:0000256" key="3">
    <source>
        <dbReference type="ARBA" id="ARBA00022475"/>
    </source>
</evidence>
<evidence type="ECO:0000256" key="5">
    <source>
        <dbReference type="ARBA" id="ARBA00022840"/>
    </source>
</evidence>
<comment type="similarity">
    <text evidence="9">Belongs to the ABC transporter superfamily. Drug exporter-1 (DrugE1) (TC 3.A.1.105) family.</text>
</comment>
<evidence type="ECO:0000256" key="1">
    <source>
        <dbReference type="ARBA" id="ARBA00004413"/>
    </source>
</evidence>
<evidence type="ECO:0000313" key="13">
    <source>
        <dbReference type="Proteomes" id="UP000561011"/>
    </source>
</evidence>
<keyword evidence="4" id="KW-0547">Nucleotide-binding</keyword>
<dbReference type="InterPro" id="IPR027417">
    <property type="entry name" value="P-loop_NTPase"/>
</dbReference>
<keyword evidence="7" id="KW-0472">Membrane</keyword>
<evidence type="ECO:0000256" key="10">
    <source>
        <dbReference type="SAM" id="MobiDB-lite"/>
    </source>
</evidence>
<reference evidence="12 13" key="1">
    <citation type="submission" date="2020-07" db="EMBL/GenBank/DDBJ databases">
        <title>MOT database genomes.</title>
        <authorList>
            <person name="Joseph S."/>
            <person name="Aduse-Opoku J."/>
            <person name="Hashim A."/>
            <person name="Wade W."/>
            <person name="Curtis M."/>
        </authorList>
    </citation>
    <scope>NUCLEOTIDE SEQUENCE [LARGE SCALE GENOMIC DNA]</scope>
    <source>
        <strain evidence="12 13">DSM 100099</strain>
    </source>
</reference>
<dbReference type="InterPro" id="IPR003593">
    <property type="entry name" value="AAA+_ATPase"/>
</dbReference>
<keyword evidence="2" id="KW-0813">Transport</keyword>
<evidence type="ECO:0000313" key="12">
    <source>
        <dbReference type="EMBL" id="NYS94151.1"/>
    </source>
</evidence>
<proteinExistence type="inferred from homology"/>
<keyword evidence="8" id="KW-0046">Antibiotic resistance</keyword>
<evidence type="ECO:0000256" key="4">
    <source>
        <dbReference type="ARBA" id="ARBA00022741"/>
    </source>
</evidence>
<dbReference type="InterPro" id="IPR050763">
    <property type="entry name" value="ABC_transporter_ATP-binding"/>
</dbReference>
<keyword evidence="5 12" id="KW-0067">ATP-binding</keyword>
<dbReference type="InterPro" id="IPR005894">
    <property type="entry name" value="DrrA"/>
</dbReference>
<dbReference type="SUPFAM" id="SSF52540">
    <property type="entry name" value="P-loop containing nucleoside triphosphate hydrolases"/>
    <property type="match status" value="1"/>
</dbReference>
<dbReference type="PROSITE" id="PS50893">
    <property type="entry name" value="ABC_TRANSPORTER_2"/>
    <property type="match status" value="1"/>
</dbReference>
<organism evidence="12 13">
    <name type="scientific">Sanguibacter inulinus</name>
    <dbReference type="NCBI Taxonomy" id="60922"/>
    <lineage>
        <taxon>Bacteria</taxon>
        <taxon>Bacillati</taxon>
        <taxon>Actinomycetota</taxon>
        <taxon>Actinomycetes</taxon>
        <taxon>Micrococcales</taxon>
        <taxon>Sanguibacteraceae</taxon>
        <taxon>Sanguibacter</taxon>
    </lineage>
</organism>
<dbReference type="GO" id="GO:0005886">
    <property type="term" value="C:plasma membrane"/>
    <property type="evidence" value="ECO:0007669"/>
    <property type="project" value="UniProtKB-SubCell"/>
</dbReference>
<dbReference type="GO" id="GO:0043215">
    <property type="term" value="P:daunorubicin transport"/>
    <property type="evidence" value="ECO:0007669"/>
    <property type="project" value="InterPro"/>
</dbReference>
<sequence length="334" mass="34910">MISIHGLTKRFGDFQALAGVELDVPEGTVQGLLGPNGAGKTTTVRVLTTLLAPDSGDVRVAGHSVQTDGHLVRRSLGVSGQYAAVDEKLSGFENLTMVGELYGMRRSDAKARARELLRDFRLDGVSDSQQAGSYSGGMKRRLDLAGAIVARPPVVILDEPTTGLDPRGRRDTWDAIESLATAGTTVLLTTQYLEEADQLADSIAVIDSGAIIAEGTATELKAQAGGAWIDIVLAPGADLGAALAAARRTADDALLDERSRRLTARATGGSDAFRTVLSALADARVEVAEAALRQPTLDEVFLRLTGSPAESLDADETAEVDEPAHAPTGEVVSA</sequence>
<evidence type="ECO:0000259" key="11">
    <source>
        <dbReference type="PROSITE" id="PS50893"/>
    </source>
</evidence>
<dbReference type="Gene3D" id="3.40.50.300">
    <property type="entry name" value="P-loop containing nucleotide triphosphate hydrolases"/>
    <property type="match status" value="1"/>
</dbReference>
<comment type="subcellular location">
    <subcellularLocation>
        <location evidence="1">Cell membrane</location>
        <topology evidence="1">Peripheral membrane protein</topology>
        <orientation evidence="1">Cytoplasmic side</orientation>
    </subcellularLocation>
</comment>
<dbReference type="InterPro" id="IPR017871">
    <property type="entry name" value="ABC_transporter-like_CS"/>
</dbReference>
<dbReference type="Proteomes" id="UP000561011">
    <property type="component" value="Unassembled WGS sequence"/>
</dbReference>
<dbReference type="GO" id="GO:1900753">
    <property type="term" value="P:doxorubicin transport"/>
    <property type="evidence" value="ECO:0007669"/>
    <property type="project" value="InterPro"/>
</dbReference>
<gene>
    <name evidence="12" type="ORF">HZZ10_11560</name>
</gene>
<feature type="domain" description="ABC transporter" evidence="11">
    <location>
        <begin position="2"/>
        <end position="233"/>
    </location>
</feature>
<dbReference type="PROSITE" id="PS00211">
    <property type="entry name" value="ABC_TRANSPORTER_1"/>
    <property type="match status" value="1"/>
</dbReference>
<evidence type="ECO:0000256" key="7">
    <source>
        <dbReference type="ARBA" id="ARBA00023136"/>
    </source>
</evidence>
<dbReference type="GO" id="GO:0016887">
    <property type="term" value="F:ATP hydrolysis activity"/>
    <property type="evidence" value="ECO:0007669"/>
    <property type="project" value="InterPro"/>
</dbReference>
<evidence type="ECO:0000256" key="8">
    <source>
        <dbReference type="ARBA" id="ARBA00023251"/>
    </source>
</evidence>
<dbReference type="Pfam" id="PF00005">
    <property type="entry name" value="ABC_tran"/>
    <property type="match status" value="1"/>
</dbReference>
<dbReference type="AlphaFoldDB" id="A0A853EUI6"/>
<dbReference type="InterPro" id="IPR003439">
    <property type="entry name" value="ABC_transporter-like_ATP-bd"/>
</dbReference>
<dbReference type="PANTHER" id="PTHR42711:SF19">
    <property type="entry name" value="DOXORUBICIN RESISTANCE ATP-BINDING PROTEIN DRRA"/>
    <property type="match status" value="1"/>
</dbReference>
<feature type="compositionally biased region" description="Acidic residues" evidence="10">
    <location>
        <begin position="312"/>
        <end position="321"/>
    </location>
</feature>
<comment type="caution">
    <text evidence="12">The sequence shown here is derived from an EMBL/GenBank/DDBJ whole genome shotgun (WGS) entry which is preliminary data.</text>
</comment>
<evidence type="ECO:0000256" key="2">
    <source>
        <dbReference type="ARBA" id="ARBA00022448"/>
    </source>
</evidence>
<dbReference type="PANTHER" id="PTHR42711">
    <property type="entry name" value="ABC TRANSPORTER ATP-BINDING PROTEIN"/>
    <property type="match status" value="1"/>
</dbReference>
<accession>A0A853EUI6</accession>
<dbReference type="SMART" id="SM00382">
    <property type="entry name" value="AAA"/>
    <property type="match status" value="1"/>
</dbReference>
<dbReference type="GO" id="GO:0005524">
    <property type="term" value="F:ATP binding"/>
    <property type="evidence" value="ECO:0007669"/>
    <property type="project" value="UniProtKB-KW"/>
</dbReference>
<protein>
    <submittedName>
        <fullName evidence="12">ATP-binding cassette domain-containing protein</fullName>
    </submittedName>
</protein>
<feature type="region of interest" description="Disordered" evidence="10">
    <location>
        <begin position="312"/>
        <end position="334"/>
    </location>
</feature>
<dbReference type="RefSeq" id="WP_179913619.1">
    <property type="nucleotide sequence ID" value="NZ_JACBYE010000027.1"/>
</dbReference>
<dbReference type="GO" id="GO:0046677">
    <property type="term" value="P:response to antibiotic"/>
    <property type="evidence" value="ECO:0007669"/>
    <property type="project" value="UniProtKB-KW"/>
</dbReference>
<evidence type="ECO:0000256" key="6">
    <source>
        <dbReference type="ARBA" id="ARBA00022967"/>
    </source>
</evidence>
<dbReference type="EMBL" id="JACBYE010000027">
    <property type="protein sequence ID" value="NYS94151.1"/>
    <property type="molecule type" value="Genomic_DNA"/>
</dbReference>
<keyword evidence="3" id="KW-1003">Cell membrane</keyword>
<name>A0A853EUI6_9MICO</name>
<keyword evidence="13" id="KW-1185">Reference proteome</keyword>
<dbReference type="NCBIfam" id="TIGR01188">
    <property type="entry name" value="drrA"/>
    <property type="match status" value="1"/>
</dbReference>
<keyword evidence="6" id="KW-1278">Translocase</keyword>
<evidence type="ECO:0000256" key="9">
    <source>
        <dbReference type="ARBA" id="ARBA00049985"/>
    </source>
</evidence>